<feature type="domain" description="FAD-binding FR-type" evidence="12">
    <location>
        <begin position="49"/>
        <end position="153"/>
    </location>
</feature>
<keyword evidence="11" id="KW-1133">Transmembrane helix</keyword>
<gene>
    <name evidence="13" type="ORF">HaLaN_12320</name>
</gene>
<keyword evidence="7 10" id="KW-0520">NAD</keyword>
<dbReference type="SUPFAM" id="SSF52343">
    <property type="entry name" value="Ferredoxin reductase-like, C-terminal NADP-linked domain"/>
    <property type="match status" value="1"/>
</dbReference>
<comment type="cofactor">
    <cofactor evidence="1 9 10">
        <name>FAD</name>
        <dbReference type="ChEBI" id="CHEBI:57692"/>
    </cofactor>
</comment>
<feature type="binding site" evidence="9">
    <location>
        <position position="129"/>
    </location>
    <ligand>
        <name>FAD</name>
        <dbReference type="ChEBI" id="CHEBI:57692"/>
    </ligand>
</feature>
<keyword evidence="4 9" id="KW-0285">Flavoprotein</keyword>
<feature type="binding site" evidence="9">
    <location>
        <position position="170"/>
    </location>
    <ligand>
        <name>FAD</name>
        <dbReference type="ChEBI" id="CHEBI:57692"/>
    </ligand>
</feature>
<dbReference type="InterPro" id="IPR017927">
    <property type="entry name" value="FAD-bd_FR_type"/>
</dbReference>
<evidence type="ECO:0000256" key="11">
    <source>
        <dbReference type="SAM" id="Phobius"/>
    </source>
</evidence>
<evidence type="ECO:0000256" key="9">
    <source>
        <dbReference type="PIRSR" id="PIRSR601834-1"/>
    </source>
</evidence>
<protein>
    <recommendedName>
        <fullName evidence="10">NADH-cytochrome b5 reductase</fullName>
        <ecNumber evidence="10">1.6.2.2</ecNumber>
    </recommendedName>
</protein>
<dbReference type="EC" id="1.6.2.2" evidence="10"/>
<dbReference type="InterPro" id="IPR001433">
    <property type="entry name" value="OxRdtase_FAD/NAD-bd"/>
</dbReference>
<comment type="catalytic activity">
    <reaction evidence="10">
        <text>2 Fe(III)-[cytochrome b5] + NADH = 2 Fe(II)-[cytochrome b5] + NAD(+) + H(+)</text>
        <dbReference type="Rhea" id="RHEA:46680"/>
        <dbReference type="Rhea" id="RHEA-COMP:10438"/>
        <dbReference type="Rhea" id="RHEA-COMP:10439"/>
        <dbReference type="ChEBI" id="CHEBI:15378"/>
        <dbReference type="ChEBI" id="CHEBI:29033"/>
        <dbReference type="ChEBI" id="CHEBI:29034"/>
        <dbReference type="ChEBI" id="CHEBI:57540"/>
        <dbReference type="ChEBI" id="CHEBI:57945"/>
        <dbReference type="EC" id="1.6.2.2"/>
    </reaction>
</comment>
<dbReference type="Pfam" id="PF00175">
    <property type="entry name" value="NAD_binding_1"/>
    <property type="match status" value="1"/>
</dbReference>
<feature type="transmembrane region" description="Helical" evidence="11">
    <location>
        <begin position="17"/>
        <end position="35"/>
    </location>
</feature>
<evidence type="ECO:0000313" key="14">
    <source>
        <dbReference type="Proteomes" id="UP000485058"/>
    </source>
</evidence>
<comment type="similarity">
    <text evidence="3 10">Belongs to the flavoprotein pyridine nucleotide cytochrome reductase family.</text>
</comment>
<evidence type="ECO:0000256" key="7">
    <source>
        <dbReference type="ARBA" id="ARBA00023027"/>
    </source>
</evidence>
<evidence type="ECO:0000256" key="3">
    <source>
        <dbReference type="ARBA" id="ARBA00006105"/>
    </source>
</evidence>
<evidence type="ECO:0000256" key="2">
    <source>
        <dbReference type="ARBA" id="ARBA00004173"/>
    </source>
</evidence>
<keyword evidence="5 9" id="KW-0274">FAD</keyword>
<dbReference type="EMBL" id="BLLF01000929">
    <property type="protein sequence ID" value="GFH15981.1"/>
    <property type="molecule type" value="Genomic_DNA"/>
</dbReference>
<comment type="subcellular location">
    <subcellularLocation>
        <location evidence="2">Mitochondrion</location>
    </subcellularLocation>
</comment>
<feature type="binding site" evidence="9">
    <location>
        <position position="102"/>
    </location>
    <ligand>
        <name>FAD</name>
        <dbReference type="ChEBI" id="CHEBI:57692"/>
    </ligand>
</feature>
<dbReference type="InterPro" id="IPR001709">
    <property type="entry name" value="Flavoprot_Pyr_Nucl_cyt_Rdtase"/>
</dbReference>
<feature type="binding site" evidence="9">
    <location>
        <position position="128"/>
    </location>
    <ligand>
        <name>FAD</name>
        <dbReference type="ChEBI" id="CHEBI:57692"/>
    </ligand>
</feature>
<dbReference type="PRINTS" id="PR00371">
    <property type="entry name" value="FPNCR"/>
</dbReference>
<dbReference type="InterPro" id="IPR017938">
    <property type="entry name" value="Riboflavin_synthase-like_b-brl"/>
</dbReference>
<dbReference type="AlphaFoldDB" id="A0A699Z1S5"/>
<reference evidence="13 14" key="1">
    <citation type="submission" date="2020-02" db="EMBL/GenBank/DDBJ databases">
        <title>Draft genome sequence of Haematococcus lacustris strain NIES-144.</title>
        <authorList>
            <person name="Morimoto D."/>
            <person name="Nakagawa S."/>
            <person name="Yoshida T."/>
            <person name="Sawayama S."/>
        </authorList>
    </citation>
    <scope>NUCLEOTIDE SEQUENCE [LARGE SCALE GENOMIC DNA]</scope>
    <source>
        <strain evidence="13 14">NIES-144</strain>
    </source>
</reference>
<dbReference type="GO" id="GO:0090524">
    <property type="term" value="F:cytochrome-b5 reductase activity, acting on NADH"/>
    <property type="evidence" value="ECO:0007669"/>
    <property type="project" value="UniProtKB-EC"/>
</dbReference>
<dbReference type="Gene3D" id="3.40.50.80">
    <property type="entry name" value="Nucleotide-binding domain of ferredoxin-NADP reductase (FNR) module"/>
    <property type="match status" value="1"/>
</dbReference>
<evidence type="ECO:0000256" key="5">
    <source>
        <dbReference type="ARBA" id="ARBA00022827"/>
    </source>
</evidence>
<dbReference type="FunFam" id="2.40.30.10:FF:000032">
    <property type="entry name" value="NADH-cytochrome b5 reductase"/>
    <property type="match status" value="1"/>
</dbReference>
<dbReference type="Pfam" id="PF00970">
    <property type="entry name" value="FAD_binding_6"/>
    <property type="match status" value="1"/>
</dbReference>
<dbReference type="PANTHER" id="PTHR19370:SF184">
    <property type="entry name" value="NADH-CYTOCHROME B5 REDUCTASE-LIKE"/>
    <property type="match status" value="1"/>
</dbReference>
<sequence length="220" mass="24325">MQLTVSEALSYVQANPAPVALAVLLAVLPLLLKLFTATREAPKPFLDPAEYKPLQLGAKEFINHNTLRLRFDLPNPKQRLGLPIGQHIAFKAPGEDGKDVFRSYTPISDDDKLGSVTFVIKIYPFGKMSQILNKLEVGQSMLMRGPKGSLTYKPNMKQHIGMLAGGTGITPMYQVLNAILKNPADKTQVSLLFGNITADDILMRDELEQLARSHPSRFKV</sequence>
<evidence type="ECO:0000256" key="8">
    <source>
        <dbReference type="ARBA" id="ARBA00023128"/>
    </source>
</evidence>
<dbReference type="InterPro" id="IPR008333">
    <property type="entry name" value="Cbr1-like_FAD-bd_dom"/>
</dbReference>
<dbReference type="PROSITE" id="PS51384">
    <property type="entry name" value="FAD_FR"/>
    <property type="match status" value="1"/>
</dbReference>
<feature type="binding site" evidence="9">
    <location>
        <position position="127"/>
    </location>
    <ligand>
        <name>FAD</name>
        <dbReference type="ChEBI" id="CHEBI:57692"/>
    </ligand>
</feature>
<feature type="binding site" evidence="9">
    <location>
        <position position="119"/>
    </location>
    <ligand>
        <name>FAD</name>
        <dbReference type="ChEBI" id="CHEBI:57692"/>
    </ligand>
</feature>
<keyword evidence="11" id="KW-0472">Membrane</keyword>
<dbReference type="PRINTS" id="PR00406">
    <property type="entry name" value="CYTB5RDTASE"/>
</dbReference>
<dbReference type="SUPFAM" id="SSF63380">
    <property type="entry name" value="Riboflavin synthase domain-like"/>
    <property type="match status" value="1"/>
</dbReference>
<dbReference type="GO" id="GO:0005739">
    <property type="term" value="C:mitochondrion"/>
    <property type="evidence" value="ECO:0007669"/>
    <property type="project" value="UniProtKB-SubCell"/>
</dbReference>
<dbReference type="GO" id="GO:0022900">
    <property type="term" value="P:electron transport chain"/>
    <property type="evidence" value="ECO:0007669"/>
    <property type="project" value="TreeGrafter"/>
</dbReference>
<dbReference type="Proteomes" id="UP000485058">
    <property type="component" value="Unassembled WGS sequence"/>
</dbReference>
<dbReference type="Gene3D" id="2.40.30.10">
    <property type="entry name" value="Translation factors"/>
    <property type="match status" value="1"/>
</dbReference>
<evidence type="ECO:0000256" key="10">
    <source>
        <dbReference type="RuleBase" id="RU361226"/>
    </source>
</evidence>
<keyword evidence="8" id="KW-0496">Mitochondrion</keyword>
<keyword evidence="11" id="KW-0812">Transmembrane</keyword>
<name>A0A699Z1S5_HAELA</name>
<proteinExistence type="inferred from homology"/>
<evidence type="ECO:0000256" key="6">
    <source>
        <dbReference type="ARBA" id="ARBA00023002"/>
    </source>
</evidence>
<dbReference type="InterPro" id="IPR001834">
    <property type="entry name" value="CBR-like"/>
</dbReference>
<evidence type="ECO:0000313" key="13">
    <source>
        <dbReference type="EMBL" id="GFH15981.1"/>
    </source>
</evidence>
<accession>A0A699Z1S5</accession>
<comment type="caution">
    <text evidence="13">The sequence shown here is derived from an EMBL/GenBank/DDBJ whole genome shotgun (WGS) entry which is preliminary data.</text>
</comment>
<dbReference type="InterPro" id="IPR039261">
    <property type="entry name" value="FNR_nucleotide-bd"/>
</dbReference>
<feature type="binding site" evidence="9">
    <location>
        <position position="121"/>
    </location>
    <ligand>
        <name>FAD</name>
        <dbReference type="ChEBI" id="CHEBI:57692"/>
    </ligand>
</feature>
<dbReference type="CDD" id="cd06183">
    <property type="entry name" value="cyt_b5_reduct_like"/>
    <property type="match status" value="1"/>
</dbReference>
<keyword evidence="14" id="KW-1185">Reference proteome</keyword>
<keyword evidence="6 10" id="KW-0560">Oxidoreductase</keyword>
<evidence type="ECO:0000256" key="4">
    <source>
        <dbReference type="ARBA" id="ARBA00022630"/>
    </source>
</evidence>
<dbReference type="PANTHER" id="PTHR19370">
    <property type="entry name" value="NADH-CYTOCHROME B5 REDUCTASE"/>
    <property type="match status" value="1"/>
</dbReference>
<evidence type="ECO:0000259" key="12">
    <source>
        <dbReference type="PROSITE" id="PS51384"/>
    </source>
</evidence>
<feature type="binding site" evidence="9">
    <location>
        <position position="104"/>
    </location>
    <ligand>
        <name>FAD</name>
        <dbReference type="ChEBI" id="CHEBI:57692"/>
    </ligand>
</feature>
<evidence type="ECO:0000256" key="1">
    <source>
        <dbReference type="ARBA" id="ARBA00001974"/>
    </source>
</evidence>
<organism evidence="13 14">
    <name type="scientific">Haematococcus lacustris</name>
    <name type="common">Green alga</name>
    <name type="synonym">Haematococcus pluvialis</name>
    <dbReference type="NCBI Taxonomy" id="44745"/>
    <lineage>
        <taxon>Eukaryota</taxon>
        <taxon>Viridiplantae</taxon>
        <taxon>Chlorophyta</taxon>
        <taxon>core chlorophytes</taxon>
        <taxon>Chlorophyceae</taxon>
        <taxon>CS clade</taxon>
        <taxon>Chlamydomonadales</taxon>
        <taxon>Haematococcaceae</taxon>
        <taxon>Haematococcus</taxon>
    </lineage>
</organism>